<evidence type="ECO:0000313" key="2">
    <source>
        <dbReference type="EMBL" id="EGV97629.1"/>
    </source>
</evidence>
<evidence type="ECO:0000313" key="3">
    <source>
        <dbReference type="Proteomes" id="UP000001075"/>
    </source>
</evidence>
<proteinExistence type="predicted"/>
<name>G3HVH6_CRIGR</name>
<gene>
    <name evidence="2" type="ORF">I79_014964</name>
</gene>
<dbReference type="AlphaFoldDB" id="G3HVH6"/>
<evidence type="ECO:0000256" key="1">
    <source>
        <dbReference type="SAM" id="MobiDB-lite"/>
    </source>
</evidence>
<sequence length="98" mass="11059">MIHTFNPSTPHSGGRGRRIFEFRTSLVYRANSRRAKDTQKNPVLKQTNNNNNNKGMGVVEHAFSPSTREVEAGRSEFEASLVYKVSSRAARAKQRNPI</sequence>
<accession>G3HVH6</accession>
<protein>
    <submittedName>
        <fullName evidence="2">Uncharacterized protein</fullName>
    </submittedName>
</protein>
<organism evidence="2 3">
    <name type="scientific">Cricetulus griseus</name>
    <name type="common">Chinese hamster</name>
    <name type="synonym">Cricetulus barabensis griseus</name>
    <dbReference type="NCBI Taxonomy" id="10029"/>
    <lineage>
        <taxon>Eukaryota</taxon>
        <taxon>Metazoa</taxon>
        <taxon>Chordata</taxon>
        <taxon>Craniata</taxon>
        <taxon>Vertebrata</taxon>
        <taxon>Euteleostomi</taxon>
        <taxon>Mammalia</taxon>
        <taxon>Eutheria</taxon>
        <taxon>Euarchontoglires</taxon>
        <taxon>Glires</taxon>
        <taxon>Rodentia</taxon>
        <taxon>Myomorpha</taxon>
        <taxon>Muroidea</taxon>
        <taxon>Cricetidae</taxon>
        <taxon>Cricetinae</taxon>
        <taxon>Cricetulus</taxon>
    </lineage>
</organism>
<feature type="region of interest" description="Disordered" evidence="1">
    <location>
        <begin position="32"/>
        <end position="58"/>
    </location>
</feature>
<dbReference type="Proteomes" id="UP000001075">
    <property type="component" value="Unassembled WGS sequence"/>
</dbReference>
<dbReference type="InParanoid" id="G3HVH6"/>
<reference evidence="3" key="1">
    <citation type="journal article" date="2011" name="Nat. Biotechnol.">
        <title>The genomic sequence of the Chinese hamster ovary (CHO)-K1 cell line.</title>
        <authorList>
            <person name="Xu X."/>
            <person name="Nagarajan H."/>
            <person name="Lewis N.E."/>
            <person name="Pan S."/>
            <person name="Cai Z."/>
            <person name="Liu X."/>
            <person name="Chen W."/>
            <person name="Xie M."/>
            <person name="Wang W."/>
            <person name="Hammond S."/>
            <person name="Andersen M.R."/>
            <person name="Neff N."/>
            <person name="Passarelli B."/>
            <person name="Koh W."/>
            <person name="Fan H.C."/>
            <person name="Wang J."/>
            <person name="Gui Y."/>
            <person name="Lee K.H."/>
            <person name="Betenbaugh M.J."/>
            <person name="Quake S.R."/>
            <person name="Famili I."/>
            <person name="Palsson B.O."/>
            <person name="Wang J."/>
        </authorList>
    </citation>
    <scope>NUCLEOTIDE SEQUENCE [LARGE SCALE GENOMIC DNA]</scope>
    <source>
        <strain evidence="3">CHO K1 cell line</strain>
    </source>
</reference>
<dbReference type="EMBL" id="JH000776">
    <property type="protein sequence ID" value="EGV97629.1"/>
    <property type="molecule type" value="Genomic_DNA"/>
</dbReference>